<evidence type="ECO:0000256" key="1">
    <source>
        <dbReference type="SAM" id="MobiDB-lite"/>
    </source>
</evidence>
<reference evidence="3" key="1">
    <citation type="journal article" date="2011" name="Nat. Biotechnol.">
        <title>The genomic sequence of the Chinese hamster ovary (CHO)-K1 cell line.</title>
        <authorList>
            <person name="Xu X."/>
            <person name="Nagarajan H."/>
            <person name="Lewis N.E."/>
            <person name="Pan S."/>
            <person name="Cai Z."/>
            <person name="Liu X."/>
            <person name="Chen W."/>
            <person name="Xie M."/>
            <person name="Wang W."/>
            <person name="Hammond S."/>
            <person name="Andersen M.R."/>
            <person name="Neff N."/>
            <person name="Passarelli B."/>
            <person name="Koh W."/>
            <person name="Fan H.C."/>
            <person name="Wang J."/>
            <person name="Gui Y."/>
            <person name="Lee K.H."/>
            <person name="Betenbaugh M.J."/>
            <person name="Quake S.R."/>
            <person name="Famili I."/>
            <person name="Palsson B.O."/>
            <person name="Wang J."/>
        </authorList>
    </citation>
    <scope>NUCLEOTIDE SEQUENCE [LARGE SCALE GENOMIC DNA]</scope>
    <source>
        <strain evidence="3">CHO K1 cell line</strain>
    </source>
</reference>
<dbReference type="EMBL" id="JH000286">
    <property type="protein sequence ID" value="EGW00621.1"/>
    <property type="molecule type" value="Genomic_DNA"/>
</dbReference>
<evidence type="ECO:0000313" key="3">
    <source>
        <dbReference type="Proteomes" id="UP000001075"/>
    </source>
</evidence>
<dbReference type="Proteomes" id="UP000001075">
    <property type="component" value="Unassembled WGS sequence"/>
</dbReference>
<protein>
    <submittedName>
        <fullName evidence="2">Uncharacterized protein</fullName>
    </submittedName>
</protein>
<sequence>MRGSLPSRVRLFGWSKTVGLPELWVCGAHAPGKVRSCRPAGPGAQGAGRGTPGRTTGVGWGCAPFPSGVVRDRLGTMRATDVGTC</sequence>
<dbReference type="AlphaFoldDB" id="G3HCY5"/>
<organism evidence="2 3">
    <name type="scientific">Cricetulus griseus</name>
    <name type="common">Chinese hamster</name>
    <name type="synonym">Cricetulus barabensis griseus</name>
    <dbReference type="NCBI Taxonomy" id="10029"/>
    <lineage>
        <taxon>Eukaryota</taxon>
        <taxon>Metazoa</taxon>
        <taxon>Chordata</taxon>
        <taxon>Craniata</taxon>
        <taxon>Vertebrata</taxon>
        <taxon>Euteleostomi</taxon>
        <taxon>Mammalia</taxon>
        <taxon>Eutheria</taxon>
        <taxon>Euarchontoglires</taxon>
        <taxon>Glires</taxon>
        <taxon>Rodentia</taxon>
        <taxon>Myomorpha</taxon>
        <taxon>Muroidea</taxon>
        <taxon>Cricetidae</taxon>
        <taxon>Cricetinae</taxon>
        <taxon>Cricetulus</taxon>
    </lineage>
</organism>
<gene>
    <name evidence="2" type="ORF">I79_008353</name>
</gene>
<name>G3HCY5_CRIGR</name>
<feature type="region of interest" description="Disordered" evidence="1">
    <location>
        <begin position="37"/>
        <end position="59"/>
    </location>
</feature>
<feature type="compositionally biased region" description="Gly residues" evidence="1">
    <location>
        <begin position="43"/>
        <end position="59"/>
    </location>
</feature>
<evidence type="ECO:0000313" key="2">
    <source>
        <dbReference type="EMBL" id="EGW00621.1"/>
    </source>
</evidence>
<dbReference type="InParanoid" id="G3HCY5"/>
<proteinExistence type="predicted"/>
<accession>G3HCY5</accession>